<evidence type="ECO:0000313" key="2">
    <source>
        <dbReference type="Proteomes" id="UP000773462"/>
    </source>
</evidence>
<dbReference type="RefSeq" id="WP_209874426.1">
    <property type="nucleotide sequence ID" value="NZ_JAGGLV010000009.1"/>
</dbReference>
<reference evidence="1 2" key="1">
    <citation type="submission" date="2021-03" db="EMBL/GenBank/DDBJ databases">
        <title>Genomic Encyclopedia of Type Strains, Phase IV (KMG-IV): sequencing the most valuable type-strain genomes for metagenomic binning, comparative biology and taxonomic classification.</title>
        <authorList>
            <person name="Goeker M."/>
        </authorList>
    </citation>
    <scope>NUCLEOTIDE SEQUENCE [LARGE SCALE GENOMIC DNA]</scope>
    <source>
        <strain evidence="1 2">DSM 101953</strain>
    </source>
</reference>
<evidence type="ECO:0000313" key="1">
    <source>
        <dbReference type="EMBL" id="MBP2112947.1"/>
    </source>
</evidence>
<proteinExistence type="predicted"/>
<dbReference type="Gene3D" id="3.40.50.2000">
    <property type="entry name" value="Glycogen Phosphorylase B"/>
    <property type="match status" value="1"/>
</dbReference>
<sequence>MITIVCSSVALGVYTPAVLLREELRRYYEADLEVLESLYSPGTRLKLIENKKVFSKRFEVAKLGHRMIRDITPNLDPQLVTRLLGKWAEENRRVFMVFSGFWMPILEEYAKSYRKDVHVELIHMDAVISPSWKLYSNNIRNDLFTVNDVWFFDGAAGRVNYTISMGHAAPKDYKERDNRFVIHGGGWGMGTYKETAAELNHSLDLNIVIHELMDDQAYGAGHRYYMVKPGWSPWMKNEENEYTLPPFGEVINQCFNEDTGVKQSFYQLICNSKAIISKPGGGTLLDSLESFTPVIFLEPLGEHEARNAELWERLGFGIRYEQWMSMGCPLEILEACSESIKSYKTQVLNYGRCFHETAANIGSARPGFL</sequence>
<organism evidence="1 2">
    <name type="scientific">Paenibacillus silagei</name>
    <dbReference type="NCBI Taxonomy" id="1670801"/>
    <lineage>
        <taxon>Bacteria</taxon>
        <taxon>Bacillati</taxon>
        <taxon>Bacillota</taxon>
        <taxon>Bacilli</taxon>
        <taxon>Bacillales</taxon>
        <taxon>Paenibacillaceae</taxon>
        <taxon>Paenibacillus</taxon>
    </lineage>
</organism>
<keyword evidence="2" id="KW-1185">Reference proteome</keyword>
<dbReference type="EMBL" id="JAGGLV010000009">
    <property type="protein sequence ID" value="MBP2112947.1"/>
    <property type="molecule type" value="Genomic_DNA"/>
</dbReference>
<accession>A0ABS4NUH8</accession>
<gene>
    <name evidence="1" type="ORF">J2Z70_003101</name>
</gene>
<name>A0ABS4NUH8_9BACL</name>
<evidence type="ECO:0008006" key="3">
    <source>
        <dbReference type="Google" id="ProtNLM"/>
    </source>
</evidence>
<dbReference type="Proteomes" id="UP000773462">
    <property type="component" value="Unassembled WGS sequence"/>
</dbReference>
<protein>
    <recommendedName>
        <fullName evidence="3">UDP-glucuronosyltransferase</fullName>
    </recommendedName>
</protein>
<comment type="caution">
    <text evidence="1">The sequence shown here is derived from an EMBL/GenBank/DDBJ whole genome shotgun (WGS) entry which is preliminary data.</text>
</comment>